<dbReference type="Proteomes" id="UP000252199">
    <property type="component" value="Unassembled WGS sequence"/>
</dbReference>
<evidence type="ECO:0000313" key="1">
    <source>
        <dbReference type="EMBL" id="RBM58332.1"/>
    </source>
</evidence>
<name>A0ABD7FQD2_9VIBR</name>
<dbReference type="AlphaFoldDB" id="A0ABD7FQD2"/>
<evidence type="ECO:0000313" key="2">
    <source>
        <dbReference type="Proteomes" id="UP000252199"/>
    </source>
</evidence>
<accession>A0ABD7FQD2</accession>
<reference evidence="1 2" key="1">
    <citation type="submission" date="2018-06" db="EMBL/GenBank/DDBJ databases">
        <title>Draft genome sequences of nine Vibrio sp. clinical isolates from across the United States representing the closest known relative of Vibrio cholerae.</title>
        <authorList>
            <person name="Islam M.T."/>
            <person name="Liang K."/>
            <person name="Im M.S."/>
            <person name="Winkjer J."/>
            <person name="Busby S."/>
            <person name="Batra D."/>
            <person name="Rowe L."/>
            <person name="Tarr C.L."/>
            <person name="Boucher Y."/>
        </authorList>
    </citation>
    <scope>NUCLEOTIDE SEQUENCE [LARGE SCALE GENOMIC DNA]</scope>
    <source>
        <strain evidence="1 2">2017V-1110</strain>
    </source>
</reference>
<gene>
    <name evidence="1" type="ORF">DLR72_18785</name>
</gene>
<dbReference type="EMBL" id="QKKU01000164">
    <property type="protein sequence ID" value="RBM58332.1"/>
    <property type="molecule type" value="Genomic_DNA"/>
</dbReference>
<proteinExistence type="predicted"/>
<comment type="caution">
    <text evidence="1">The sequence shown here is derived from an EMBL/GenBank/DDBJ whole genome shotgun (WGS) entry which is preliminary data.</text>
</comment>
<organism evidence="1 2">
    <name type="scientific">Vibrio paracholerae</name>
    <dbReference type="NCBI Taxonomy" id="650003"/>
    <lineage>
        <taxon>Bacteria</taxon>
        <taxon>Pseudomonadati</taxon>
        <taxon>Pseudomonadota</taxon>
        <taxon>Gammaproteobacteria</taxon>
        <taxon>Vibrionales</taxon>
        <taxon>Vibrionaceae</taxon>
        <taxon>Vibrio</taxon>
    </lineage>
</organism>
<sequence>MTRALDKLVRDDAYLLEIDANERSISHRLAVYLESEFTEWHIDCEYNRDIEDPKRLNIDPIWTDSTDTQGKTVFPDIIVHARGQANNLLVIEMKKTSSGVSDDFDHAKLAAFRRELGYQHAAFVKVITRSETAGYEPIVWL</sequence>
<protein>
    <submittedName>
        <fullName evidence="1">Uncharacterized protein</fullName>
    </submittedName>
</protein>